<sequence length="390" mass="41936">MASPCAACSRCSLHAEPVPPEGAEPTASATISLWTVVAAVQAVERRVDAHAARLLNLERRAATADKKHVDCEKTVVDFGNQLESKLWAVLGTLIQEYGLLQRRLENMENLLKNRNFWVLRLPPGPKGEVPKVRGARRAAGLEWKNLEEWQKELYNNLVKENYESLLSLGKAPCRPLRRGRPVAPPSCACCTRTLHIAQGSCTLNVTRCTGAAQGPCTRCRNVTRCTGAAQGPCTWCSNMARCKGAVQGPCTLCRNMARCKGAAHTAQELHTLHRSLHIVQGPCTALGRCAQGSQRRCPSRPPKRHPEVPGGRDRPAGSRAPGWGGRRRRGDSGSSAGQRAGRGTAPQRQVTQEQGQGHRAATRPRSGTGGTAAGAGPRAERAAPLPCGFS</sequence>
<dbReference type="InterPro" id="IPR001909">
    <property type="entry name" value="KRAB"/>
</dbReference>
<dbReference type="AlphaFoldDB" id="A0A8C6ZTS6"/>
<protein>
    <recommendedName>
        <fullName evidence="2">KRAB domain-containing protein</fullName>
    </recommendedName>
</protein>
<evidence type="ECO:0000313" key="3">
    <source>
        <dbReference type="Ensembl" id="ENSNPEP00000020654.1"/>
    </source>
</evidence>
<dbReference type="InterPro" id="IPR036051">
    <property type="entry name" value="KRAB_dom_sf"/>
</dbReference>
<name>A0A8C6ZTS6_NOTPE</name>
<feature type="domain" description="KRAB" evidence="2">
    <location>
        <begin position="142"/>
        <end position="169"/>
    </location>
</feature>
<dbReference type="Ensembl" id="ENSNPET00000021196.1">
    <property type="protein sequence ID" value="ENSNPEP00000020654.1"/>
    <property type="gene ID" value="ENSNPEG00000015367.1"/>
</dbReference>
<accession>A0A8C6ZTS6</accession>
<keyword evidence="4" id="KW-1185">Reference proteome</keyword>
<reference evidence="3" key="2">
    <citation type="submission" date="2025-09" db="UniProtKB">
        <authorList>
            <consortium name="Ensembl"/>
        </authorList>
    </citation>
    <scope>IDENTIFICATION</scope>
</reference>
<dbReference type="Proteomes" id="UP000694420">
    <property type="component" value="Unplaced"/>
</dbReference>
<evidence type="ECO:0000256" key="1">
    <source>
        <dbReference type="SAM" id="MobiDB-lite"/>
    </source>
</evidence>
<feature type="compositionally biased region" description="Low complexity" evidence="1">
    <location>
        <begin position="332"/>
        <end position="343"/>
    </location>
</feature>
<dbReference type="CDD" id="cd07765">
    <property type="entry name" value="KRAB_A-box"/>
    <property type="match status" value="1"/>
</dbReference>
<dbReference type="Pfam" id="PF01352">
    <property type="entry name" value="KRAB"/>
    <property type="match status" value="1"/>
</dbReference>
<reference evidence="3" key="1">
    <citation type="submission" date="2025-08" db="UniProtKB">
        <authorList>
            <consortium name="Ensembl"/>
        </authorList>
    </citation>
    <scope>IDENTIFICATION</scope>
</reference>
<dbReference type="GO" id="GO:0006355">
    <property type="term" value="P:regulation of DNA-templated transcription"/>
    <property type="evidence" value="ECO:0007669"/>
    <property type="project" value="InterPro"/>
</dbReference>
<dbReference type="SUPFAM" id="SSF109640">
    <property type="entry name" value="KRAB domain (Kruppel-associated box)"/>
    <property type="match status" value="1"/>
</dbReference>
<dbReference type="Gene3D" id="6.10.140.140">
    <property type="match status" value="1"/>
</dbReference>
<feature type="region of interest" description="Disordered" evidence="1">
    <location>
        <begin position="292"/>
        <end position="390"/>
    </location>
</feature>
<feature type="compositionally biased region" description="Polar residues" evidence="1">
    <location>
        <begin position="346"/>
        <end position="355"/>
    </location>
</feature>
<feature type="compositionally biased region" description="Basic and acidic residues" evidence="1">
    <location>
        <begin position="304"/>
        <end position="316"/>
    </location>
</feature>
<proteinExistence type="predicted"/>
<evidence type="ECO:0000259" key="2">
    <source>
        <dbReference type="Pfam" id="PF01352"/>
    </source>
</evidence>
<organism evidence="3 4">
    <name type="scientific">Nothoprocta perdicaria</name>
    <name type="common">Chilean tinamou</name>
    <name type="synonym">Crypturus perdicarius</name>
    <dbReference type="NCBI Taxonomy" id="30464"/>
    <lineage>
        <taxon>Eukaryota</taxon>
        <taxon>Metazoa</taxon>
        <taxon>Chordata</taxon>
        <taxon>Craniata</taxon>
        <taxon>Vertebrata</taxon>
        <taxon>Euteleostomi</taxon>
        <taxon>Archelosauria</taxon>
        <taxon>Archosauria</taxon>
        <taxon>Dinosauria</taxon>
        <taxon>Saurischia</taxon>
        <taxon>Theropoda</taxon>
        <taxon>Coelurosauria</taxon>
        <taxon>Aves</taxon>
        <taxon>Palaeognathae</taxon>
        <taxon>Tinamiformes</taxon>
        <taxon>Tinamidae</taxon>
        <taxon>Nothoprocta</taxon>
    </lineage>
</organism>
<evidence type="ECO:0000313" key="4">
    <source>
        <dbReference type="Proteomes" id="UP000694420"/>
    </source>
</evidence>